<evidence type="ECO:0000256" key="6">
    <source>
        <dbReference type="ARBA" id="ARBA00023136"/>
    </source>
</evidence>
<keyword evidence="4 8" id="KW-0812">Transmembrane</keyword>
<sequence length="143" mass="15724">MARNLFSIPIFFIVFRETLEAAIIVSVLLGLVEQIVSKDSTTAPILPSTPIEGSPPTPSDEKIDPAKENNSTSTPSVNEDDTVRVRRLIKKLRWQIFLGAISGFVIALAVGAAFIAVWFTQAADLWSKSEDLWEGIFSLIAYD</sequence>
<protein>
    <submittedName>
        <fullName evidence="9">Uncharacterized protein</fullName>
    </submittedName>
</protein>
<dbReference type="PANTHER" id="PTHR31632">
    <property type="entry name" value="IRON TRANSPORTER FTH1"/>
    <property type="match status" value="1"/>
</dbReference>
<feature type="compositionally biased region" description="Polar residues" evidence="7">
    <location>
        <begin position="68"/>
        <end position="77"/>
    </location>
</feature>
<dbReference type="AlphaFoldDB" id="A0AAV5AE95"/>
<proteinExistence type="inferred from homology"/>
<keyword evidence="3" id="KW-0813">Transport</keyword>
<dbReference type="EMBL" id="BPWL01000005">
    <property type="protein sequence ID" value="GJJ10821.1"/>
    <property type="molecule type" value="Genomic_DNA"/>
</dbReference>
<dbReference type="Pfam" id="PF03239">
    <property type="entry name" value="FTR1"/>
    <property type="match status" value="1"/>
</dbReference>
<dbReference type="GO" id="GO:0033573">
    <property type="term" value="C:high-affinity iron permease complex"/>
    <property type="evidence" value="ECO:0007669"/>
    <property type="project" value="InterPro"/>
</dbReference>
<keyword evidence="3" id="KW-0408">Iron</keyword>
<feature type="transmembrane region" description="Helical" evidence="8">
    <location>
        <begin position="6"/>
        <end position="32"/>
    </location>
</feature>
<evidence type="ECO:0000256" key="7">
    <source>
        <dbReference type="SAM" id="MobiDB-lite"/>
    </source>
</evidence>
<evidence type="ECO:0000256" key="4">
    <source>
        <dbReference type="ARBA" id="ARBA00022692"/>
    </source>
</evidence>
<dbReference type="GO" id="GO:0015093">
    <property type="term" value="F:ferrous iron transmembrane transporter activity"/>
    <property type="evidence" value="ECO:0007669"/>
    <property type="project" value="TreeGrafter"/>
</dbReference>
<name>A0AAV5AE95_9AGAM</name>
<comment type="caution">
    <text evidence="9">The sequence shown here is derived from an EMBL/GenBank/DDBJ whole genome shotgun (WGS) entry which is preliminary data.</text>
</comment>
<accession>A0AAV5AE95</accession>
<keyword evidence="3" id="KW-0406">Ion transport</keyword>
<comment type="subcellular location">
    <subcellularLocation>
        <location evidence="1">Membrane</location>
        <topology evidence="1">Multi-pass membrane protein</topology>
    </subcellularLocation>
</comment>
<evidence type="ECO:0000256" key="1">
    <source>
        <dbReference type="ARBA" id="ARBA00004141"/>
    </source>
</evidence>
<comment type="similarity">
    <text evidence="2">Belongs to the oxidase-dependent Fe transporter (OFeT) (TC 9.A.10.1) family.</text>
</comment>
<dbReference type="InterPro" id="IPR004923">
    <property type="entry name" value="FTR1/Fip1/EfeU"/>
</dbReference>
<organism evidence="9 10">
    <name type="scientific">Clathrus columnatus</name>
    <dbReference type="NCBI Taxonomy" id="1419009"/>
    <lineage>
        <taxon>Eukaryota</taxon>
        <taxon>Fungi</taxon>
        <taxon>Dikarya</taxon>
        <taxon>Basidiomycota</taxon>
        <taxon>Agaricomycotina</taxon>
        <taxon>Agaricomycetes</taxon>
        <taxon>Phallomycetidae</taxon>
        <taxon>Phallales</taxon>
        <taxon>Clathraceae</taxon>
        <taxon>Clathrus</taxon>
    </lineage>
</organism>
<reference evidence="9" key="1">
    <citation type="submission" date="2021-10" db="EMBL/GenBank/DDBJ databases">
        <title>De novo Genome Assembly of Clathrus columnatus (Basidiomycota, Fungi) Using Illumina and Nanopore Sequence Data.</title>
        <authorList>
            <person name="Ogiso-Tanaka E."/>
            <person name="Itagaki H."/>
            <person name="Hosoya T."/>
            <person name="Hosaka K."/>
        </authorList>
    </citation>
    <scope>NUCLEOTIDE SEQUENCE</scope>
    <source>
        <strain evidence="9">MO-923</strain>
    </source>
</reference>
<keyword evidence="6 8" id="KW-0472">Membrane</keyword>
<evidence type="ECO:0000313" key="9">
    <source>
        <dbReference type="EMBL" id="GJJ10821.1"/>
    </source>
</evidence>
<dbReference type="PANTHER" id="PTHR31632:SF2">
    <property type="entry name" value="PLASMA MEMBRANE IRON PERMEASE"/>
    <property type="match status" value="1"/>
</dbReference>
<gene>
    <name evidence="9" type="ORF">Clacol_005049</name>
</gene>
<keyword evidence="10" id="KW-1185">Reference proteome</keyword>
<evidence type="ECO:0000256" key="5">
    <source>
        <dbReference type="ARBA" id="ARBA00022989"/>
    </source>
</evidence>
<dbReference type="Proteomes" id="UP001050691">
    <property type="component" value="Unassembled WGS sequence"/>
</dbReference>
<keyword evidence="3" id="KW-0410">Iron transport</keyword>
<keyword evidence="5 8" id="KW-1133">Transmembrane helix</keyword>
<evidence type="ECO:0000313" key="10">
    <source>
        <dbReference type="Proteomes" id="UP001050691"/>
    </source>
</evidence>
<feature type="transmembrane region" description="Helical" evidence="8">
    <location>
        <begin position="96"/>
        <end position="119"/>
    </location>
</feature>
<feature type="region of interest" description="Disordered" evidence="7">
    <location>
        <begin position="43"/>
        <end position="80"/>
    </location>
</feature>
<evidence type="ECO:0000256" key="8">
    <source>
        <dbReference type="SAM" id="Phobius"/>
    </source>
</evidence>
<evidence type="ECO:0000256" key="2">
    <source>
        <dbReference type="ARBA" id="ARBA00008333"/>
    </source>
</evidence>
<evidence type="ECO:0000256" key="3">
    <source>
        <dbReference type="ARBA" id="ARBA00022496"/>
    </source>
</evidence>